<dbReference type="EMBL" id="LAZR01020662">
    <property type="protein sequence ID" value="KKL88095.1"/>
    <property type="molecule type" value="Genomic_DNA"/>
</dbReference>
<keyword evidence="1" id="KW-1133">Transmembrane helix</keyword>
<sequence>MIENYLSFELWKQLLIGGLFVNGVAFLIWGITIAVLTHKKNKNQSKEG</sequence>
<proteinExistence type="predicted"/>
<organism evidence="2">
    <name type="scientific">marine sediment metagenome</name>
    <dbReference type="NCBI Taxonomy" id="412755"/>
    <lineage>
        <taxon>unclassified sequences</taxon>
        <taxon>metagenomes</taxon>
        <taxon>ecological metagenomes</taxon>
    </lineage>
</organism>
<keyword evidence="1" id="KW-0472">Membrane</keyword>
<reference evidence="2" key="1">
    <citation type="journal article" date="2015" name="Nature">
        <title>Complex archaea that bridge the gap between prokaryotes and eukaryotes.</title>
        <authorList>
            <person name="Spang A."/>
            <person name="Saw J.H."/>
            <person name="Jorgensen S.L."/>
            <person name="Zaremba-Niedzwiedzka K."/>
            <person name="Martijn J."/>
            <person name="Lind A.E."/>
            <person name="van Eijk R."/>
            <person name="Schleper C."/>
            <person name="Guy L."/>
            <person name="Ettema T.J."/>
        </authorList>
    </citation>
    <scope>NUCLEOTIDE SEQUENCE</scope>
</reference>
<keyword evidence="1" id="KW-0812">Transmembrane</keyword>
<name>A0A0F9I2N5_9ZZZZ</name>
<accession>A0A0F9I2N5</accession>
<protein>
    <submittedName>
        <fullName evidence="2">Uncharacterized protein</fullName>
    </submittedName>
</protein>
<evidence type="ECO:0000313" key="2">
    <source>
        <dbReference type="EMBL" id="KKL88095.1"/>
    </source>
</evidence>
<comment type="caution">
    <text evidence="2">The sequence shown here is derived from an EMBL/GenBank/DDBJ whole genome shotgun (WGS) entry which is preliminary data.</text>
</comment>
<evidence type="ECO:0000256" key="1">
    <source>
        <dbReference type="SAM" id="Phobius"/>
    </source>
</evidence>
<dbReference type="AlphaFoldDB" id="A0A0F9I2N5"/>
<feature type="transmembrane region" description="Helical" evidence="1">
    <location>
        <begin position="14"/>
        <end position="36"/>
    </location>
</feature>
<gene>
    <name evidence="2" type="ORF">LCGC14_1928110</name>
</gene>